<keyword evidence="1 5" id="KW-0436">Ligase</keyword>
<organism evidence="6 7">
    <name type="scientific">Georgenia yuyongxinii</name>
    <dbReference type="NCBI Taxonomy" id="2589797"/>
    <lineage>
        <taxon>Bacteria</taxon>
        <taxon>Bacillati</taxon>
        <taxon>Actinomycetota</taxon>
        <taxon>Actinomycetes</taxon>
        <taxon>Micrococcales</taxon>
        <taxon>Bogoriellaceae</taxon>
        <taxon>Georgenia</taxon>
    </lineage>
</organism>
<accession>A0A552WQ23</accession>
<evidence type="ECO:0000256" key="3">
    <source>
        <dbReference type="ARBA" id="ARBA00022840"/>
    </source>
</evidence>
<evidence type="ECO:0000313" key="6">
    <source>
        <dbReference type="EMBL" id="TRW44709.1"/>
    </source>
</evidence>
<dbReference type="EMBL" id="VJXR01000037">
    <property type="protein sequence ID" value="TRW44709.1"/>
    <property type="molecule type" value="Genomic_DNA"/>
</dbReference>
<evidence type="ECO:0000256" key="5">
    <source>
        <dbReference type="HAMAP-Rule" id="MF_01609"/>
    </source>
</evidence>
<evidence type="ECO:0000256" key="4">
    <source>
        <dbReference type="ARBA" id="ARBA00048819"/>
    </source>
</evidence>
<dbReference type="AlphaFoldDB" id="A0A552WQ23"/>
<evidence type="ECO:0000256" key="2">
    <source>
        <dbReference type="ARBA" id="ARBA00022741"/>
    </source>
</evidence>
<dbReference type="Gene3D" id="3.30.590.20">
    <property type="match status" value="1"/>
</dbReference>
<keyword evidence="7" id="KW-1185">Reference proteome</keyword>
<comment type="function">
    <text evidence="5">ATP-dependent carboxylate-amine ligase which exhibits weak glutamate--cysteine ligase activity.</text>
</comment>
<dbReference type="HAMAP" id="MF_01609">
    <property type="entry name" value="Glu_cys_ligase_2"/>
    <property type="match status" value="1"/>
</dbReference>
<comment type="similarity">
    <text evidence="5">Belongs to the glutamate--cysteine ligase type 2 family. YbdK subfamily.</text>
</comment>
<dbReference type="EC" id="6.3.2.2" evidence="5"/>
<dbReference type="NCBIfam" id="NF010041">
    <property type="entry name" value="PRK13517.1-1"/>
    <property type="match status" value="1"/>
</dbReference>
<dbReference type="NCBIfam" id="TIGR02050">
    <property type="entry name" value="gshA_cyan_rel"/>
    <property type="match status" value="1"/>
</dbReference>
<dbReference type="InterPro" id="IPR050141">
    <property type="entry name" value="GCL_type2/YbdK_subfam"/>
</dbReference>
<dbReference type="PANTHER" id="PTHR36510:SF1">
    <property type="entry name" value="GLUTAMATE--CYSTEINE LIGASE 2-RELATED"/>
    <property type="match status" value="1"/>
</dbReference>
<dbReference type="SUPFAM" id="SSF55931">
    <property type="entry name" value="Glutamine synthetase/guanido kinase"/>
    <property type="match status" value="1"/>
</dbReference>
<protein>
    <recommendedName>
        <fullName evidence="5">Putative glutamate--cysteine ligase 2</fullName>
        <ecNumber evidence="5">6.3.2.2</ecNumber>
    </recommendedName>
    <alternativeName>
        <fullName evidence="5">Gamma-glutamylcysteine synthetase 2</fullName>
        <shortName evidence="5">GCS 2</shortName>
        <shortName evidence="5">Gamma-GCS 2</shortName>
    </alternativeName>
</protein>
<dbReference type="GO" id="GO:0005524">
    <property type="term" value="F:ATP binding"/>
    <property type="evidence" value="ECO:0007669"/>
    <property type="project" value="UniProtKB-KW"/>
</dbReference>
<evidence type="ECO:0000313" key="7">
    <source>
        <dbReference type="Proteomes" id="UP000318693"/>
    </source>
</evidence>
<name>A0A552WQ23_9MICO</name>
<dbReference type="Proteomes" id="UP000318693">
    <property type="component" value="Unassembled WGS sequence"/>
</dbReference>
<dbReference type="RefSeq" id="WP_143418833.1">
    <property type="nucleotide sequence ID" value="NZ_VJXR01000037.1"/>
</dbReference>
<dbReference type="InterPro" id="IPR006336">
    <property type="entry name" value="GCS2"/>
</dbReference>
<evidence type="ECO:0000256" key="1">
    <source>
        <dbReference type="ARBA" id="ARBA00022598"/>
    </source>
</evidence>
<comment type="catalytic activity">
    <reaction evidence="4 5">
        <text>L-cysteine + L-glutamate + ATP = gamma-L-glutamyl-L-cysteine + ADP + phosphate + H(+)</text>
        <dbReference type="Rhea" id="RHEA:13285"/>
        <dbReference type="ChEBI" id="CHEBI:15378"/>
        <dbReference type="ChEBI" id="CHEBI:29985"/>
        <dbReference type="ChEBI" id="CHEBI:30616"/>
        <dbReference type="ChEBI" id="CHEBI:35235"/>
        <dbReference type="ChEBI" id="CHEBI:43474"/>
        <dbReference type="ChEBI" id="CHEBI:58173"/>
        <dbReference type="ChEBI" id="CHEBI:456216"/>
        <dbReference type="EC" id="6.3.2.2"/>
    </reaction>
</comment>
<proteinExistence type="inferred from homology"/>
<keyword evidence="3 5" id="KW-0067">ATP-binding</keyword>
<dbReference type="GO" id="GO:0042398">
    <property type="term" value="P:modified amino acid biosynthetic process"/>
    <property type="evidence" value="ECO:0007669"/>
    <property type="project" value="InterPro"/>
</dbReference>
<dbReference type="InterPro" id="IPR014746">
    <property type="entry name" value="Gln_synth/guanido_kin_cat_dom"/>
</dbReference>
<reference evidence="6 7" key="1">
    <citation type="submission" date="2019-07" db="EMBL/GenBank/DDBJ databases">
        <title>Georgenia wutianyii sp. nov. and Georgenia *** sp. nov. isolated from plateau pika (Ochotona curzoniae) in the Qinghai-Tibet plateau of China.</title>
        <authorList>
            <person name="Tian Z."/>
        </authorList>
    </citation>
    <scope>NUCLEOTIDE SEQUENCE [LARGE SCALE GENOMIC DNA]</scope>
    <source>
        <strain evidence="6 7">Z446</strain>
    </source>
</reference>
<dbReference type="GO" id="GO:0004357">
    <property type="term" value="F:glutamate-cysteine ligase activity"/>
    <property type="evidence" value="ECO:0007669"/>
    <property type="project" value="UniProtKB-EC"/>
</dbReference>
<keyword evidence="2 5" id="KW-0547">Nucleotide-binding</keyword>
<gene>
    <name evidence="6" type="ORF">FJ693_12410</name>
</gene>
<sequence>MRTVGVEEELLLVEPGTGHALAVAHQVIADARSHGAVGHAGEPGGRLVHEMAEQQVEINSRPHTSLTALEEELRAWRHRAVTSAHTVGAEVAALATYPAQVRPQVAGSARYEDMVDRFGLTGRQHMTSGCHVHVGVGSREEAVGVVDRIRVWLPAVLALSANSPFWQGEDTGFASFRCQLMARWPSAGPTEVFGSAAAYDAVVAGMVETGVLLDGGMVYFEARASHRFPTVEIRAADVCMDVADTVLVAALCRALVDTAARAWAAGEPPAPVAVALLRLATWRASHDGLEGTLLDPLTASPRPAADVVAALLEHVGPALRASGDEVLATERVAAVLARGTGARRQRAILRRTGSLAAVVADAARVTAGEAG</sequence>
<dbReference type="Pfam" id="PF04107">
    <property type="entry name" value="GCS2"/>
    <property type="match status" value="1"/>
</dbReference>
<dbReference type="InterPro" id="IPR011793">
    <property type="entry name" value="YbdK"/>
</dbReference>
<comment type="caution">
    <text evidence="6">The sequence shown here is derived from an EMBL/GenBank/DDBJ whole genome shotgun (WGS) entry which is preliminary data.</text>
</comment>
<dbReference type="PANTHER" id="PTHR36510">
    <property type="entry name" value="GLUTAMATE--CYSTEINE LIGASE 2-RELATED"/>
    <property type="match status" value="1"/>
</dbReference>